<evidence type="ECO:0000313" key="2">
    <source>
        <dbReference type="Proteomes" id="UP001596160"/>
    </source>
</evidence>
<dbReference type="InterPro" id="IPR023393">
    <property type="entry name" value="START-like_dom_sf"/>
</dbReference>
<dbReference type="SUPFAM" id="SSF55961">
    <property type="entry name" value="Bet v1-like"/>
    <property type="match status" value="1"/>
</dbReference>
<dbReference type="Gene3D" id="3.30.530.20">
    <property type="match status" value="1"/>
</dbReference>
<gene>
    <name evidence="1" type="ORF">ACFPRH_10135</name>
</gene>
<dbReference type="EMBL" id="JBHSKP010000005">
    <property type="protein sequence ID" value="MFC5152092.1"/>
    <property type="molecule type" value="Genomic_DNA"/>
</dbReference>
<dbReference type="InterPro" id="IPR019587">
    <property type="entry name" value="Polyketide_cyclase/dehydratase"/>
</dbReference>
<dbReference type="CDD" id="cd07822">
    <property type="entry name" value="SRPBCC_4"/>
    <property type="match status" value="1"/>
</dbReference>
<proteinExistence type="predicted"/>
<keyword evidence="2" id="KW-1185">Reference proteome</keyword>
<accession>A0ABW0AF44</accession>
<dbReference type="Pfam" id="PF10604">
    <property type="entry name" value="Polyketide_cyc2"/>
    <property type="match status" value="1"/>
</dbReference>
<dbReference type="PANTHER" id="PTHR36166:SF1">
    <property type="entry name" value="SRPBCC DOMAIN-CONTAINING PROTEIN"/>
    <property type="match status" value="1"/>
</dbReference>
<sequence>MHREIDTFVRIDSSISVVWDVVTDFDRYRDWNPFIIDASGKAEVGQGLRLRMQRPQKSHEEVHHPTVTVVEKERKLQWSGIIRHANVFRARHEFLLEELEGGGVLLRQREDFGGLTMPFAGGMVWRIEEGFMIMNAALKVRAESMA</sequence>
<comment type="caution">
    <text evidence="1">The sequence shown here is derived from an EMBL/GenBank/DDBJ whole genome shotgun (WGS) entry which is preliminary data.</text>
</comment>
<evidence type="ECO:0000313" key="1">
    <source>
        <dbReference type="EMBL" id="MFC5152092.1"/>
    </source>
</evidence>
<name>A0ABW0AF44_9ACTN</name>
<protein>
    <submittedName>
        <fullName evidence="1">SRPBCC domain-containing protein</fullName>
    </submittedName>
</protein>
<dbReference type="RefSeq" id="WP_344477780.1">
    <property type="nucleotide sequence ID" value="NZ_BAAASB010000008.1"/>
</dbReference>
<reference evidence="2" key="1">
    <citation type="journal article" date="2019" name="Int. J. Syst. Evol. Microbiol.">
        <title>The Global Catalogue of Microorganisms (GCM) 10K type strain sequencing project: providing services to taxonomists for standard genome sequencing and annotation.</title>
        <authorList>
            <consortium name="The Broad Institute Genomics Platform"/>
            <consortium name="The Broad Institute Genome Sequencing Center for Infectious Disease"/>
            <person name="Wu L."/>
            <person name="Ma J."/>
        </authorList>
    </citation>
    <scope>NUCLEOTIDE SEQUENCE [LARGE SCALE GENOMIC DNA]</scope>
    <source>
        <strain evidence="2">PCU 266</strain>
    </source>
</reference>
<dbReference type="Proteomes" id="UP001596160">
    <property type="component" value="Unassembled WGS sequence"/>
</dbReference>
<dbReference type="PANTHER" id="PTHR36166">
    <property type="entry name" value="CHROMOSOME 9, WHOLE GENOME SHOTGUN SEQUENCE"/>
    <property type="match status" value="1"/>
</dbReference>
<organism evidence="1 2">
    <name type="scientific">Streptomyces amakusaensis</name>
    <dbReference type="NCBI Taxonomy" id="67271"/>
    <lineage>
        <taxon>Bacteria</taxon>
        <taxon>Bacillati</taxon>
        <taxon>Actinomycetota</taxon>
        <taxon>Actinomycetes</taxon>
        <taxon>Kitasatosporales</taxon>
        <taxon>Streptomycetaceae</taxon>
        <taxon>Streptomyces</taxon>
    </lineage>
</organism>